<feature type="transmembrane region" description="Helical" evidence="6">
    <location>
        <begin position="678"/>
        <end position="699"/>
    </location>
</feature>
<feature type="transmembrane region" description="Helical" evidence="6">
    <location>
        <begin position="381"/>
        <end position="403"/>
    </location>
</feature>
<dbReference type="EMBL" id="UOFH01000014">
    <property type="protein sequence ID" value="VAW58520.1"/>
    <property type="molecule type" value="Genomic_DNA"/>
</dbReference>
<keyword evidence="4 6" id="KW-1133">Transmembrane helix</keyword>
<dbReference type="Pfam" id="PF03176">
    <property type="entry name" value="MMPL"/>
    <property type="match status" value="1"/>
</dbReference>
<dbReference type="GO" id="GO:0005886">
    <property type="term" value="C:plasma membrane"/>
    <property type="evidence" value="ECO:0007669"/>
    <property type="project" value="UniProtKB-SubCell"/>
</dbReference>
<dbReference type="PANTHER" id="PTHR33406:SF13">
    <property type="entry name" value="MEMBRANE PROTEIN YDFJ"/>
    <property type="match status" value="1"/>
</dbReference>
<evidence type="ECO:0000259" key="7">
    <source>
        <dbReference type="Pfam" id="PF03176"/>
    </source>
</evidence>
<name>A0A3B0X1D8_9ZZZZ</name>
<proteinExistence type="predicted"/>
<feature type="transmembrane region" description="Helical" evidence="6">
    <location>
        <begin position="349"/>
        <end position="369"/>
    </location>
</feature>
<sequence>MHFNNSIKLWCWLFLLFLAITYLMISFDNGIKLESNIIKLLPVSEQQENVQNAINVVTKNIGQKTVFLIGNKNKTEALKAAELFYKKLNTSSLFSQITYSFESSKLQKLYSLYLPYKNQLLSHSQKEQLQNKNYSTFTQQALQKIYNPVSPLSSEQLENDPFFNLMNFLQNQNTLKSRLYLDNNHLMTKYKNQYFIFISADLKNDTYALHTQEKFKAFYNAAKSQIENNITNTKILSMGAIHYTIEGTDSAKKEISTIGLGSLLGIIILILIVFRSATPLILSVVSISSGVATGLAACLYFFNEIHIFTLVFGSSLIGVSIDYSFHYFSERLNFSGDSADDNTVNKKTIQHIFPAISMGMLSSVLAYMALAASPFPGLQQISVFSMIGLITAYSCVIFLYPAINFKNTPSSAPIVLKLAQPVLNKWKNINKTQLHLFIIFSISVFSSVLFFNLQSDDNIRNLHNRPEKIAAEEKLIKEAIRTNTENQFYLIQGKTAEAVLQNEERLYSLLDTLVSNNTIEAYQGSAIFTPSEKHQLTNHKLLKDAINSNDPALKNYLLNIGYSNDNIQKLIDDLNTPLIDTLNIEKWLATDLSSDAKFHWLGKSTTENPYQSIVTLYGIHDLEKLKLLKTPNDIIFVDYVDDISNTLKTYREHVNILIFSAYTFIFIILCFRYGWYKSIFIITPPLLAALSALLIAMSIGIKVNYFNSLAVILILGIGIDYSLFYAENKTRAEFTMLAILLSATTTILAFGLLALSNTPALHSFGVIVLVGISVAFLLSPMASLNSNKSFKNITPKRMQA</sequence>
<evidence type="ECO:0000256" key="6">
    <source>
        <dbReference type="SAM" id="Phobius"/>
    </source>
</evidence>
<keyword evidence="5 6" id="KW-0472">Membrane</keyword>
<feature type="transmembrane region" description="Helical" evidence="6">
    <location>
        <begin position="434"/>
        <end position="453"/>
    </location>
</feature>
<feature type="transmembrane region" description="Helical" evidence="6">
    <location>
        <begin position="281"/>
        <end position="302"/>
    </location>
</feature>
<feature type="transmembrane region" description="Helical" evidence="6">
    <location>
        <begin position="255"/>
        <end position="274"/>
    </location>
</feature>
<keyword evidence="2" id="KW-1003">Cell membrane</keyword>
<organism evidence="8">
    <name type="scientific">hydrothermal vent metagenome</name>
    <dbReference type="NCBI Taxonomy" id="652676"/>
    <lineage>
        <taxon>unclassified sequences</taxon>
        <taxon>metagenomes</taxon>
        <taxon>ecological metagenomes</taxon>
    </lineage>
</organism>
<feature type="transmembrane region" description="Helical" evidence="6">
    <location>
        <begin position="308"/>
        <end position="328"/>
    </location>
</feature>
<feature type="transmembrane region" description="Helical" evidence="6">
    <location>
        <begin position="7"/>
        <end position="25"/>
    </location>
</feature>
<gene>
    <name evidence="8" type="ORF">MNBD_GAMMA08-2544</name>
</gene>
<evidence type="ECO:0000256" key="4">
    <source>
        <dbReference type="ARBA" id="ARBA00022989"/>
    </source>
</evidence>
<feature type="domain" description="Membrane transport protein MMPL" evidence="7">
    <location>
        <begin position="214"/>
        <end position="403"/>
    </location>
</feature>
<feature type="transmembrane region" description="Helical" evidence="6">
    <location>
        <begin position="761"/>
        <end position="782"/>
    </location>
</feature>
<feature type="transmembrane region" description="Helical" evidence="6">
    <location>
        <begin position="705"/>
        <end position="724"/>
    </location>
</feature>
<dbReference type="AlphaFoldDB" id="A0A3B0X1D8"/>
<accession>A0A3B0X1D8</accession>
<dbReference type="SUPFAM" id="SSF82866">
    <property type="entry name" value="Multidrug efflux transporter AcrB transmembrane domain"/>
    <property type="match status" value="2"/>
</dbReference>
<evidence type="ECO:0000256" key="1">
    <source>
        <dbReference type="ARBA" id="ARBA00004651"/>
    </source>
</evidence>
<evidence type="ECO:0000313" key="8">
    <source>
        <dbReference type="EMBL" id="VAW58520.1"/>
    </source>
</evidence>
<protein>
    <submittedName>
        <fullName evidence="8">FIG021862: membrane protein, exporter</fullName>
    </submittedName>
</protein>
<dbReference type="InterPro" id="IPR004869">
    <property type="entry name" value="MMPL_dom"/>
</dbReference>
<feature type="transmembrane region" description="Helical" evidence="6">
    <location>
        <begin position="653"/>
        <end position="671"/>
    </location>
</feature>
<evidence type="ECO:0000256" key="2">
    <source>
        <dbReference type="ARBA" id="ARBA00022475"/>
    </source>
</evidence>
<feature type="transmembrane region" description="Helical" evidence="6">
    <location>
        <begin position="736"/>
        <end position="755"/>
    </location>
</feature>
<comment type="subcellular location">
    <subcellularLocation>
        <location evidence="1">Cell membrane</location>
        <topology evidence="1">Multi-pass membrane protein</topology>
    </subcellularLocation>
</comment>
<keyword evidence="3 6" id="KW-0812">Transmembrane</keyword>
<dbReference type="InterPro" id="IPR050545">
    <property type="entry name" value="Mycobact_MmpL"/>
</dbReference>
<dbReference type="Gene3D" id="1.20.1640.10">
    <property type="entry name" value="Multidrug efflux transporter AcrB transmembrane domain"/>
    <property type="match status" value="2"/>
</dbReference>
<evidence type="ECO:0000256" key="5">
    <source>
        <dbReference type="ARBA" id="ARBA00023136"/>
    </source>
</evidence>
<evidence type="ECO:0000256" key="3">
    <source>
        <dbReference type="ARBA" id="ARBA00022692"/>
    </source>
</evidence>
<dbReference type="PANTHER" id="PTHR33406">
    <property type="entry name" value="MEMBRANE PROTEIN MJ1562-RELATED"/>
    <property type="match status" value="1"/>
</dbReference>
<reference evidence="8" key="1">
    <citation type="submission" date="2018-06" db="EMBL/GenBank/DDBJ databases">
        <authorList>
            <person name="Zhirakovskaya E."/>
        </authorList>
    </citation>
    <scope>NUCLEOTIDE SEQUENCE</scope>
</reference>